<reference evidence="2" key="1">
    <citation type="submission" date="2022-11" db="EMBL/GenBank/DDBJ databases">
        <authorList>
            <person name="Scott C."/>
            <person name="Bruce N."/>
        </authorList>
    </citation>
    <scope>NUCLEOTIDE SEQUENCE</scope>
</reference>
<accession>A0A9P1GWA2</accession>
<gene>
    <name evidence="2" type="ORF">PPNO1_LOCUS920</name>
</gene>
<evidence type="ECO:0000256" key="1">
    <source>
        <dbReference type="SAM" id="MobiDB-lite"/>
    </source>
</evidence>
<dbReference type="AlphaFoldDB" id="A0A9P1GWA2"/>
<proteinExistence type="predicted"/>
<sequence>MENLTWRMMHGALMRRRHEQLRRRERPALMRNPSNNAPSGIAQQLQKSSEQEYSSQSELMNLDDFIFSDSAATPLASQGDIS</sequence>
<dbReference type="Proteomes" id="UP000838763">
    <property type="component" value="Unassembled WGS sequence"/>
</dbReference>
<keyword evidence="3" id="KW-1185">Reference proteome</keyword>
<feature type="region of interest" description="Disordered" evidence="1">
    <location>
        <begin position="17"/>
        <end position="56"/>
    </location>
</feature>
<feature type="compositionally biased region" description="Low complexity" evidence="1">
    <location>
        <begin position="43"/>
        <end position="56"/>
    </location>
</feature>
<protein>
    <submittedName>
        <fullName evidence="2">Uncharacterized protein</fullName>
    </submittedName>
</protein>
<evidence type="ECO:0000313" key="2">
    <source>
        <dbReference type="EMBL" id="CAI4211123.1"/>
    </source>
</evidence>
<dbReference type="EMBL" id="CALLCH030000001">
    <property type="protein sequence ID" value="CAI4211123.1"/>
    <property type="molecule type" value="Genomic_DNA"/>
</dbReference>
<evidence type="ECO:0000313" key="3">
    <source>
        <dbReference type="Proteomes" id="UP000838763"/>
    </source>
</evidence>
<feature type="compositionally biased region" description="Polar residues" evidence="1">
    <location>
        <begin position="32"/>
        <end position="42"/>
    </location>
</feature>
<organism evidence="2 3">
    <name type="scientific">Parascedosporium putredinis</name>
    <dbReference type="NCBI Taxonomy" id="1442378"/>
    <lineage>
        <taxon>Eukaryota</taxon>
        <taxon>Fungi</taxon>
        <taxon>Dikarya</taxon>
        <taxon>Ascomycota</taxon>
        <taxon>Pezizomycotina</taxon>
        <taxon>Sordariomycetes</taxon>
        <taxon>Hypocreomycetidae</taxon>
        <taxon>Microascales</taxon>
        <taxon>Microascaceae</taxon>
        <taxon>Parascedosporium</taxon>
    </lineage>
</organism>
<comment type="caution">
    <text evidence="2">The sequence shown here is derived from an EMBL/GenBank/DDBJ whole genome shotgun (WGS) entry which is preliminary data.</text>
</comment>
<name>A0A9P1GWA2_9PEZI</name>